<name>A0A7H0IPG0_9ACTN</name>
<dbReference type="KEGG" id="sroi:IAG44_37990"/>
<reference evidence="1 2" key="1">
    <citation type="submission" date="2020-08" db="EMBL/GenBank/DDBJ databases">
        <title>A novel species.</title>
        <authorList>
            <person name="Gao J."/>
        </authorList>
    </citation>
    <scope>NUCLEOTIDE SEQUENCE [LARGE SCALE GENOMIC DNA]</scope>
    <source>
        <strain evidence="1 2">CRXT-G-22</strain>
    </source>
</reference>
<sequence>MTMPIDSHRGTTVSPETYYELRRFYLDQLDARDRGFTQEWLAVFDDDATITTKVLGGGATVPKSEFAPEVWKLDASFHEKGIQRRHCVQGFTFTHHDGLVVSRFYGLFLVVDAARGACLQSAAFISDVLRRHGTTWRVISREIERDDLGRLDTAAHSVPLG</sequence>
<dbReference type="SMR" id="A0A7H0IPG0"/>
<dbReference type="Proteomes" id="UP000516052">
    <property type="component" value="Chromosome"/>
</dbReference>
<dbReference type="InterPro" id="IPR032710">
    <property type="entry name" value="NTF2-like_dom_sf"/>
</dbReference>
<dbReference type="EMBL" id="CP060828">
    <property type="protein sequence ID" value="QNP74676.1"/>
    <property type="molecule type" value="Genomic_DNA"/>
</dbReference>
<accession>A0A7H0IPG0</accession>
<evidence type="ECO:0008006" key="3">
    <source>
        <dbReference type="Google" id="ProtNLM"/>
    </source>
</evidence>
<proteinExistence type="predicted"/>
<protein>
    <recommendedName>
        <fullName evidence="3">SnoaL-like domain-containing protein</fullName>
    </recommendedName>
</protein>
<keyword evidence="2" id="KW-1185">Reference proteome</keyword>
<dbReference type="RefSeq" id="WP_187751600.1">
    <property type="nucleotide sequence ID" value="NZ_CP060828.1"/>
</dbReference>
<dbReference type="Gene3D" id="3.10.450.50">
    <property type="match status" value="1"/>
</dbReference>
<evidence type="ECO:0000313" key="1">
    <source>
        <dbReference type="EMBL" id="QNP74676.1"/>
    </source>
</evidence>
<evidence type="ECO:0000313" key="2">
    <source>
        <dbReference type="Proteomes" id="UP000516052"/>
    </source>
</evidence>
<organism evidence="1 2">
    <name type="scientific">Streptomyces roseirectus</name>
    <dbReference type="NCBI Taxonomy" id="2768066"/>
    <lineage>
        <taxon>Bacteria</taxon>
        <taxon>Bacillati</taxon>
        <taxon>Actinomycetota</taxon>
        <taxon>Actinomycetes</taxon>
        <taxon>Kitasatosporales</taxon>
        <taxon>Streptomycetaceae</taxon>
        <taxon>Streptomyces</taxon>
    </lineage>
</organism>
<dbReference type="AlphaFoldDB" id="A0A7H0IPG0"/>
<dbReference type="SUPFAM" id="SSF54427">
    <property type="entry name" value="NTF2-like"/>
    <property type="match status" value="1"/>
</dbReference>
<gene>
    <name evidence="1" type="ORF">IAG44_37990</name>
</gene>